<dbReference type="Gene3D" id="3.40.50.2000">
    <property type="entry name" value="Glycogen Phosphorylase B"/>
    <property type="match status" value="2"/>
</dbReference>
<dbReference type="Proteomes" id="UP001059295">
    <property type="component" value="Chromosome"/>
</dbReference>
<dbReference type="EMBL" id="CP102294">
    <property type="protein sequence ID" value="UWN56567.1"/>
    <property type="molecule type" value="Genomic_DNA"/>
</dbReference>
<name>A0ABY5UZQ6_9BACT</name>
<keyword evidence="2" id="KW-1185">Reference proteome</keyword>
<evidence type="ECO:0000313" key="1">
    <source>
        <dbReference type="EMBL" id="UWN56567.1"/>
    </source>
</evidence>
<reference evidence="1" key="1">
    <citation type="journal article" date="2022" name="Cell">
        <title>Design, construction, and in vivo augmentation of a complex gut microbiome.</title>
        <authorList>
            <person name="Cheng A.G."/>
            <person name="Ho P.Y."/>
            <person name="Aranda-Diaz A."/>
            <person name="Jain S."/>
            <person name="Yu F.B."/>
            <person name="Meng X."/>
            <person name="Wang M."/>
            <person name="Iakiviak M."/>
            <person name="Nagashima K."/>
            <person name="Zhao A."/>
            <person name="Murugkar P."/>
            <person name="Patil A."/>
            <person name="Atabakhsh K."/>
            <person name="Weakley A."/>
            <person name="Yan J."/>
            <person name="Brumbaugh A.R."/>
            <person name="Higginbottom S."/>
            <person name="Dimas A."/>
            <person name="Shiver A.L."/>
            <person name="Deutschbauer A."/>
            <person name="Neff N."/>
            <person name="Sonnenburg J.L."/>
            <person name="Huang K.C."/>
            <person name="Fischbach M.A."/>
        </authorList>
    </citation>
    <scope>NUCLEOTIDE SEQUENCE</scope>
    <source>
        <strain evidence="1">AP11</strain>
    </source>
</reference>
<dbReference type="RefSeq" id="WP_019246736.1">
    <property type="nucleotide sequence ID" value="NZ_CAPH01000018.1"/>
</dbReference>
<gene>
    <name evidence="1" type="ORF">NQ491_07830</name>
</gene>
<accession>A0ABY5UZQ6</accession>
<evidence type="ECO:0000313" key="2">
    <source>
        <dbReference type="Proteomes" id="UP001059295"/>
    </source>
</evidence>
<sequence>MSDRKHILIVSNACYPELSPRAFRTTELVRELVRRGHRVTLLLPNRETYRRNPLTGDGLQIVYSSSRLEPEKGTPTARRNRKIRSLLPKFAQRAVLYFYCHELRAKYDPDLCERLSELSGPFDAVLSISYPAAVHLAVSRAMRRNAALRSAVTIAEFSDPPFRGDVARTVFPAYFLYLKRWARQFDYFTIPVEKALPCYTPYIDRDRVRIIPQGFDLSTVRRLPYTPHAKPVFAYAGRFYERIRDPKFFFDFLATLDTDFRFDLYVNYLDPCFREMIREAQGRVTGEIALHDPLPREKLIERLSQADFVVNFDNATSNATPSKLIDYAMSGRPILSFNERTFDPEGFRAALSGDYSAQVKGIDLSQYDIRRIADRFEGLIDEGKKTE</sequence>
<protein>
    <recommendedName>
        <fullName evidence="3">Glycosyltransferase subfamily 4-like N-terminal domain-containing protein</fullName>
    </recommendedName>
</protein>
<dbReference type="SUPFAM" id="SSF53756">
    <property type="entry name" value="UDP-Glycosyltransferase/glycogen phosphorylase"/>
    <property type="match status" value="1"/>
</dbReference>
<organism evidence="1 2">
    <name type="scientific">Alistipes ihumii AP11</name>
    <dbReference type="NCBI Taxonomy" id="1211813"/>
    <lineage>
        <taxon>Bacteria</taxon>
        <taxon>Pseudomonadati</taxon>
        <taxon>Bacteroidota</taxon>
        <taxon>Bacteroidia</taxon>
        <taxon>Bacteroidales</taxon>
        <taxon>Rikenellaceae</taxon>
        <taxon>Alistipes</taxon>
    </lineage>
</organism>
<proteinExistence type="predicted"/>
<dbReference type="GeneID" id="82891634"/>
<evidence type="ECO:0008006" key="3">
    <source>
        <dbReference type="Google" id="ProtNLM"/>
    </source>
</evidence>